<keyword evidence="2" id="KW-1185">Reference proteome</keyword>
<dbReference type="EMBL" id="MU275857">
    <property type="protein sequence ID" value="KAI0050883.1"/>
    <property type="molecule type" value="Genomic_DNA"/>
</dbReference>
<reference evidence="1" key="2">
    <citation type="journal article" date="2022" name="New Phytol.">
        <title>Evolutionary transition to the ectomycorrhizal habit in the genomes of a hyperdiverse lineage of mushroom-forming fungi.</title>
        <authorList>
            <person name="Looney B."/>
            <person name="Miyauchi S."/>
            <person name="Morin E."/>
            <person name="Drula E."/>
            <person name="Courty P.E."/>
            <person name="Kohler A."/>
            <person name="Kuo A."/>
            <person name="LaButti K."/>
            <person name="Pangilinan J."/>
            <person name="Lipzen A."/>
            <person name="Riley R."/>
            <person name="Andreopoulos W."/>
            <person name="He G."/>
            <person name="Johnson J."/>
            <person name="Nolan M."/>
            <person name="Tritt A."/>
            <person name="Barry K.W."/>
            <person name="Grigoriev I.V."/>
            <person name="Nagy L.G."/>
            <person name="Hibbett D."/>
            <person name="Henrissat B."/>
            <person name="Matheny P.B."/>
            <person name="Labbe J."/>
            <person name="Martin F.M."/>
        </authorList>
    </citation>
    <scope>NUCLEOTIDE SEQUENCE</scope>
    <source>
        <strain evidence="1">FP105234-sp</strain>
    </source>
</reference>
<protein>
    <submittedName>
        <fullName evidence="1">Uncharacterized protein</fullName>
    </submittedName>
</protein>
<evidence type="ECO:0000313" key="1">
    <source>
        <dbReference type="EMBL" id="KAI0050883.1"/>
    </source>
</evidence>
<name>A0ACB8S446_9AGAM</name>
<organism evidence="1 2">
    <name type="scientific">Auriscalpium vulgare</name>
    <dbReference type="NCBI Taxonomy" id="40419"/>
    <lineage>
        <taxon>Eukaryota</taxon>
        <taxon>Fungi</taxon>
        <taxon>Dikarya</taxon>
        <taxon>Basidiomycota</taxon>
        <taxon>Agaricomycotina</taxon>
        <taxon>Agaricomycetes</taxon>
        <taxon>Russulales</taxon>
        <taxon>Auriscalpiaceae</taxon>
        <taxon>Auriscalpium</taxon>
    </lineage>
</organism>
<dbReference type="Proteomes" id="UP000814033">
    <property type="component" value="Unassembled WGS sequence"/>
</dbReference>
<feature type="non-terminal residue" evidence="1">
    <location>
        <position position="195"/>
    </location>
</feature>
<comment type="caution">
    <text evidence="1">The sequence shown here is derived from an EMBL/GenBank/DDBJ whole genome shotgun (WGS) entry which is preliminary data.</text>
</comment>
<accession>A0ACB8S446</accession>
<evidence type="ECO:0000313" key="2">
    <source>
        <dbReference type="Proteomes" id="UP000814033"/>
    </source>
</evidence>
<sequence length="195" mass="21832">MSILRATLLFAALISQQVALVIPSRPRTEEKQRETKVPASFSLIETFAVNHSKFKRALVTCVLFVEAIVAFAVAEPNTTVSQRVLSILDAYSVTPPNIYISPVFLAGVAFTVFGSMIRKLCFREMGRLFTYQLCLRDKHKLITTNPYSIVRHPSYSGLVFVMVGPLLCVVAPSTWWTEAASWRRRAAGSWPGFRC</sequence>
<gene>
    <name evidence="1" type="ORF">FA95DRAFT_1555140</name>
</gene>
<proteinExistence type="predicted"/>
<reference evidence="1" key="1">
    <citation type="submission" date="2021-02" db="EMBL/GenBank/DDBJ databases">
        <authorList>
            <consortium name="DOE Joint Genome Institute"/>
            <person name="Ahrendt S."/>
            <person name="Looney B.P."/>
            <person name="Miyauchi S."/>
            <person name="Morin E."/>
            <person name="Drula E."/>
            <person name="Courty P.E."/>
            <person name="Chicoki N."/>
            <person name="Fauchery L."/>
            <person name="Kohler A."/>
            <person name="Kuo A."/>
            <person name="Labutti K."/>
            <person name="Pangilinan J."/>
            <person name="Lipzen A."/>
            <person name="Riley R."/>
            <person name="Andreopoulos W."/>
            <person name="He G."/>
            <person name="Johnson J."/>
            <person name="Barry K.W."/>
            <person name="Grigoriev I.V."/>
            <person name="Nagy L."/>
            <person name="Hibbett D."/>
            <person name="Henrissat B."/>
            <person name="Matheny P.B."/>
            <person name="Labbe J."/>
            <person name="Martin F."/>
        </authorList>
    </citation>
    <scope>NUCLEOTIDE SEQUENCE</scope>
    <source>
        <strain evidence="1">FP105234-sp</strain>
    </source>
</reference>